<evidence type="ECO:0000256" key="4">
    <source>
        <dbReference type="ARBA" id="ARBA00022737"/>
    </source>
</evidence>
<comment type="function">
    <text evidence="9">Catalyzes the phosphatidyl group transfer from one phosphatidylglycerol molecule to another to form cardiolipin (CL) (diphosphatidylglycerol) and glycerol.</text>
</comment>
<dbReference type="NCBIfam" id="NF008427">
    <property type="entry name" value="PRK11263.1"/>
    <property type="match status" value="1"/>
</dbReference>
<evidence type="ECO:0000256" key="8">
    <source>
        <dbReference type="ARBA" id="ARBA00023264"/>
    </source>
</evidence>
<accession>A0ABU1BSH3</accession>
<evidence type="ECO:0000256" key="9">
    <source>
        <dbReference type="HAMAP-Rule" id="MF_01917"/>
    </source>
</evidence>
<evidence type="ECO:0000256" key="5">
    <source>
        <dbReference type="ARBA" id="ARBA00023098"/>
    </source>
</evidence>
<feature type="active site" evidence="9">
    <location>
        <position position="119"/>
    </location>
</feature>
<evidence type="ECO:0000256" key="3">
    <source>
        <dbReference type="ARBA" id="ARBA00022679"/>
    </source>
</evidence>
<feature type="active site" evidence="9">
    <location>
        <position position="299"/>
    </location>
</feature>
<proteinExistence type="inferred from homology"/>
<evidence type="ECO:0000313" key="11">
    <source>
        <dbReference type="EMBL" id="MDQ9171971.1"/>
    </source>
</evidence>
<comment type="caution">
    <text evidence="11">The sequence shown here is derived from an EMBL/GenBank/DDBJ whole genome shotgun (WGS) entry which is preliminary data.</text>
</comment>
<dbReference type="InterPro" id="IPR030872">
    <property type="entry name" value="Cardiolipin_synth_ClsB"/>
</dbReference>
<dbReference type="Pfam" id="PF13091">
    <property type="entry name" value="PLDc_2"/>
    <property type="match status" value="2"/>
</dbReference>
<reference evidence="11 12" key="1">
    <citation type="submission" date="2023-08" db="EMBL/GenBank/DDBJ databases">
        <title>Oxalobacteraceae gen .nov., isolated from river sludge outside the plant.</title>
        <authorList>
            <person name="Zhao S.Y."/>
        </authorList>
    </citation>
    <scope>NUCLEOTIDE SEQUENCE [LARGE SCALE GENOMIC DNA]</scope>
    <source>
        <strain evidence="11 12">R-40</strain>
    </source>
</reference>
<evidence type="ECO:0000256" key="2">
    <source>
        <dbReference type="ARBA" id="ARBA00022516"/>
    </source>
</evidence>
<dbReference type="PIRSF" id="PIRSF000850">
    <property type="entry name" value="Phospholipase_D_PSS"/>
    <property type="match status" value="1"/>
</dbReference>
<keyword evidence="3 9" id="KW-0808">Transferase</keyword>
<keyword evidence="8 9" id="KW-1208">Phospholipid metabolism</keyword>
<comment type="catalytic activity">
    <reaction evidence="9">
        <text>2 a 1,2-diacyl-sn-glycero-3-phospho-(1'-sn-glycerol) = a cardiolipin + glycerol</text>
        <dbReference type="Rhea" id="RHEA:31451"/>
        <dbReference type="ChEBI" id="CHEBI:17754"/>
        <dbReference type="ChEBI" id="CHEBI:62237"/>
        <dbReference type="ChEBI" id="CHEBI:64716"/>
    </reaction>
</comment>
<feature type="active site" evidence="9">
    <location>
        <position position="294"/>
    </location>
</feature>
<dbReference type="CDD" id="cd09159">
    <property type="entry name" value="PLDc_ybhO_like_2"/>
    <property type="match status" value="1"/>
</dbReference>
<organism evidence="11 12">
    <name type="scientific">Keguizhuia sedimenti</name>
    <dbReference type="NCBI Taxonomy" id="3064264"/>
    <lineage>
        <taxon>Bacteria</taxon>
        <taxon>Pseudomonadati</taxon>
        <taxon>Pseudomonadota</taxon>
        <taxon>Betaproteobacteria</taxon>
        <taxon>Burkholderiales</taxon>
        <taxon>Oxalobacteraceae</taxon>
        <taxon>Keguizhuia</taxon>
    </lineage>
</organism>
<evidence type="ECO:0000256" key="7">
    <source>
        <dbReference type="ARBA" id="ARBA00023209"/>
    </source>
</evidence>
<evidence type="ECO:0000256" key="1">
    <source>
        <dbReference type="ARBA" id="ARBA00022475"/>
    </source>
</evidence>
<keyword evidence="5 9" id="KW-0443">Lipid metabolism</keyword>
<dbReference type="EC" id="2.7.8.-" evidence="9"/>
<dbReference type="PANTHER" id="PTHR21248">
    <property type="entry name" value="CARDIOLIPIN SYNTHASE"/>
    <property type="match status" value="1"/>
</dbReference>
<keyword evidence="1 9" id="KW-1003">Cell membrane</keyword>
<protein>
    <recommendedName>
        <fullName evidence="9">Cardiolipin synthase B</fullName>
        <shortName evidence="9">CL synthase</shortName>
        <ecNumber evidence="9">2.7.8.-</ecNumber>
    </recommendedName>
</protein>
<dbReference type="RefSeq" id="WP_338437952.1">
    <property type="nucleotide sequence ID" value="NZ_JAUYVH010000014.1"/>
</dbReference>
<keyword evidence="12" id="KW-1185">Reference proteome</keyword>
<evidence type="ECO:0000313" key="12">
    <source>
        <dbReference type="Proteomes" id="UP001225596"/>
    </source>
</evidence>
<feature type="active site" evidence="9">
    <location>
        <position position="292"/>
    </location>
</feature>
<feature type="domain" description="PLD phosphodiesterase" evidence="10">
    <location>
        <begin position="107"/>
        <end position="134"/>
    </location>
</feature>
<feature type="active site" evidence="9">
    <location>
        <position position="112"/>
    </location>
</feature>
<keyword evidence="4" id="KW-0677">Repeat</keyword>
<dbReference type="CDD" id="cd09110">
    <property type="entry name" value="PLDc_CLS_1"/>
    <property type="match status" value="1"/>
</dbReference>
<dbReference type="SUPFAM" id="SSF56024">
    <property type="entry name" value="Phospholipase D/nuclease"/>
    <property type="match status" value="2"/>
</dbReference>
<evidence type="ECO:0000259" key="10">
    <source>
        <dbReference type="PROSITE" id="PS50035"/>
    </source>
</evidence>
<feature type="domain" description="PLD phosphodiesterase" evidence="10">
    <location>
        <begin position="287"/>
        <end position="314"/>
    </location>
</feature>
<dbReference type="SMART" id="SM00155">
    <property type="entry name" value="PLDc"/>
    <property type="match status" value="2"/>
</dbReference>
<sequence length="411" mass="46990">MAHRWIDGNKFSLLENGEQFFPRVFQAIEEAQREILIETFILYEDKVGKALHAVLLKAAQRGVQIDLTVDAFGSPNLSKEYVSSLTSVGVRMHVFDPSRRLFRRVNYFRRMHRKLVVVDGKRAFVGGINYSADHLADYGPEAKQDYAVELEGPLVAQIHSFMHEAISLGKTGRRWFQRRRLRPTVESLPAVGSASAIFVTRDNGEHRNDIERQYRLALRLARRRIIIANAYFFPGYSFLRDLRKAARRGVEVSLILQGNPDMPIVKMAASMLYYHLVNGGVKIYEYCDRPLHGKVAVVDDEWSTVGSSNLDPLSLALNLEANVFIRDRDFNRQLAANLQGLMAHSCKKVEAAALNEPRWWRQVRSFFVFHFLRRFPGWVGWLPAHAPKLTLMQPEALSSGADRLKETTSYS</sequence>
<dbReference type="PROSITE" id="PS50035">
    <property type="entry name" value="PLD"/>
    <property type="match status" value="2"/>
</dbReference>
<gene>
    <name evidence="9 11" type="primary">clsB</name>
    <name evidence="11" type="ORF">Q8A64_16270</name>
</gene>
<name>A0ABU1BSH3_9BURK</name>
<dbReference type="InterPro" id="IPR025202">
    <property type="entry name" value="PLD-like_dom"/>
</dbReference>
<evidence type="ECO:0000256" key="6">
    <source>
        <dbReference type="ARBA" id="ARBA00023136"/>
    </source>
</evidence>
<dbReference type="HAMAP" id="MF_01917">
    <property type="entry name" value="Cardiolipin_synth_ClsB"/>
    <property type="match status" value="1"/>
</dbReference>
<comment type="subcellular location">
    <subcellularLocation>
        <location evidence="9">Cell membrane</location>
        <topology evidence="9">Peripheral membrane protein</topology>
    </subcellularLocation>
</comment>
<dbReference type="EMBL" id="JAUYVH010000014">
    <property type="protein sequence ID" value="MDQ9171971.1"/>
    <property type="molecule type" value="Genomic_DNA"/>
</dbReference>
<comment type="similarity">
    <text evidence="9">Belongs to the phospholipase D family. Cardiolipin synthase subfamily. ClsB sub-subfamily.</text>
</comment>
<keyword evidence="6 9" id="KW-0472">Membrane</keyword>
<feature type="active site" evidence="9">
    <location>
        <position position="114"/>
    </location>
</feature>
<dbReference type="GO" id="GO:0016740">
    <property type="term" value="F:transferase activity"/>
    <property type="evidence" value="ECO:0007669"/>
    <property type="project" value="UniProtKB-KW"/>
</dbReference>
<dbReference type="Gene3D" id="3.30.870.10">
    <property type="entry name" value="Endonuclease Chain A"/>
    <property type="match status" value="2"/>
</dbReference>
<dbReference type="Proteomes" id="UP001225596">
    <property type="component" value="Unassembled WGS sequence"/>
</dbReference>
<dbReference type="InterPro" id="IPR001736">
    <property type="entry name" value="PLipase_D/transphosphatidylase"/>
</dbReference>
<keyword evidence="2 9" id="KW-0444">Lipid biosynthesis</keyword>
<keyword evidence="7 9" id="KW-0594">Phospholipid biosynthesis</keyword>
<dbReference type="PANTHER" id="PTHR21248:SF23">
    <property type="entry name" value="CARDIOLIPIN SYNTHASE B"/>
    <property type="match status" value="1"/>
</dbReference>